<dbReference type="Gene3D" id="2.60.120.10">
    <property type="entry name" value="Jelly Rolls"/>
    <property type="match status" value="1"/>
</dbReference>
<dbReference type="PANTHER" id="PTHR21047">
    <property type="entry name" value="DTDP-6-DEOXY-D-GLUCOSE-3,5 EPIMERASE"/>
    <property type="match status" value="1"/>
</dbReference>
<dbReference type="PANTHER" id="PTHR21047:SF2">
    <property type="entry name" value="THYMIDINE DIPHOSPHO-4-KETO-RHAMNOSE 3,5-EPIMERASE"/>
    <property type="match status" value="1"/>
</dbReference>
<dbReference type="SUPFAM" id="SSF51182">
    <property type="entry name" value="RmlC-like cupins"/>
    <property type="match status" value="2"/>
</dbReference>
<dbReference type="InterPro" id="IPR014710">
    <property type="entry name" value="RmlC-like_jellyroll"/>
</dbReference>
<keyword evidence="11" id="KW-1185">Reference proteome</keyword>
<evidence type="ECO:0000256" key="4">
    <source>
        <dbReference type="ARBA" id="ARBA00019595"/>
    </source>
</evidence>
<dbReference type="Proteomes" id="UP000036851">
    <property type="component" value="Unassembled WGS sequence"/>
</dbReference>
<evidence type="ECO:0000256" key="1">
    <source>
        <dbReference type="ARBA" id="ARBA00001298"/>
    </source>
</evidence>
<comment type="caution">
    <text evidence="9">The sequence shown here is derived from an EMBL/GenBank/DDBJ whole genome shotgun (WGS) entry which is preliminary data.</text>
</comment>
<evidence type="ECO:0000256" key="6">
    <source>
        <dbReference type="ARBA" id="ARBA00031424"/>
    </source>
</evidence>
<evidence type="ECO:0000256" key="5">
    <source>
        <dbReference type="ARBA" id="ARBA00029758"/>
    </source>
</evidence>
<evidence type="ECO:0000256" key="2">
    <source>
        <dbReference type="ARBA" id="ARBA00001997"/>
    </source>
</evidence>
<gene>
    <name evidence="8" type="ORF">NG42_04210</name>
    <name evidence="9" type="ORF">NG43_01500</name>
</gene>
<evidence type="ECO:0000313" key="8">
    <source>
        <dbReference type="EMBL" id="KOC91960.1"/>
    </source>
</evidence>
<dbReference type="RefSeq" id="WP_052898006.1">
    <property type="nucleotide sequence ID" value="NZ_JRXE01000004.1"/>
</dbReference>
<dbReference type="InterPro" id="IPR011051">
    <property type="entry name" value="RmlC_Cupin_sf"/>
</dbReference>
<dbReference type="GO" id="GO:0000271">
    <property type="term" value="P:polysaccharide biosynthetic process"/>
    <property type="evidence" value="ECO:0007669"/>
    <property type="project" value="TreeGrafter"/>
</dbReference>
<evidence type="ECO:0000313" key="11">
    <source>
        <dbReference type="Proteomes" id="UP000037088"/>
    </source>
</evidence>
<comment type="function">
    <text evidence="2">Catalyzes the epimerization of the C3' and C5'positions of dTDP-6-deoxy-D-xylo-4-hexulose, forming dTDP-6-deoxy-L-lyxo-4-hexulose.</text>
</comment>
<comment type="catalytic activity">
    <reaction evidence="1">
        <text>dTDP-4-dehydro-6-deoxy-alpha-D-glucose = dTDP-4-dehydro-beta-L-rhamnose</text>
        <dbReference type="Rhea" id="RHEA:16969"/>
        <dbReference type="ChEBI" id="CHEBI:57649"/>
        <dbReference type="ChEBI" id="CHEBI:62830"/>
        <dbReference type="EC" id="5.1.3.13"/>
    </reaction>
</comment>
<sequence length="437" mass="50284">MSHYIEELNSDMLIAGLHWIPRWRINNGQKDSFVIPFPTTYPVNIVYHGESKFKYGQYGIHLGQQDTLTFLGDEKQRILAKFIDCRKNSVTFKQRMSFYITPSSEKTLIIPPGVAHTFHNLENIFTLNTYKIFLPPLEQFPHGTTQWSPENDIINIPEDILTEEIVGYQPMSEAAADLVYHRVADFQAEHLQKHQYQHAETREFMLDDGRKVNLKLREKIEESSHTDLAISRINGVSFKTLPSIKTGKESGIIPLTRKTPFYLVEHGTKNYDFDSYGLHLGQEDHLIFLGSKKQPITLMLVDMREGSDTLFVEEELTFYPSPDVELIIPCGVAHALLNMAKIITVNRPIIYLDKQGDYLPGHDVIDWPIENTDYISYKTNPTAADMDYYIEMVARQHEMMKDLPSHNTPKSVVVYDESTGKYVKVLLKEKVQDKATP</sequence>
<dbReference type="PATRIC" id="fig|1560201.3.peg.908"/>
<evidence type="ECO:0000256" key="7">
    <source>
        <dbReference type="ARBA" id="ARBA00033311"/>
    </source>
</evidence>
<protein>
    <recommendedName>
        <fullName evidence="4">dTDP-4-dehydrorhamnose 3,5-epimerase</fullName>
        <ecNumber evidence="3">5.1.3.13</ecNumber>
    </recommendedName>
    <alternativeName>
        <fullName evidence="6">Thymidine diphospho-4-keto-rhamnose 3,5-epimerase</fullName>
    </alternativeName>
    <alternativeName>
        <fullName evidence="5">dTDP-4-keto-6-deoxyglucose 3,5-epimerase</fullName>
    </alternativeName>
    <alternativeName>
        <fullName evidence="7">dTDP-6-deoxy-D-xylo-4-hexulose 3,5-epimerase</fullName>
    </alternativeName>
</protein>
<dbReference type="EC" id="5.1.3.13" evidence="3"/>
<dbReference type="GO" id="GO:0008830">
    <property type="term" value="F:dTDP-4-dehydrorhamnose 3,5-epimerase activity"/>
    <property type="evidence" value="ECO:0007669"/>
    <property type="project" value="UniProtKB-EC"/>
</dbReference>
<organism evidence="9 10">
    <name type="scientific">Winslowiella iniecta</name>
    <dbReference type="NCBI Taxonomy" id="1560201"/>
    <lineage>
        <taxon>Bacteria</taxon>
        <taxon>Pseudomonadati</taxon>
        <taxon>Pseudomonadota</taxon>
        <taxon>Gammaproteobacteria</taxon>
        <taxon>Enterobacterales</taxon>
        <taxon>Erwiniaceae</taxon>
        <taxon>Winslowiella</taxon>
    </lineage>
</organism>
<dbReference type="Proteomes" id="UP000037088">
    <property type="component" value="Unassembled WGS sequence"/>
</dbReference>
<dbReference type="Pfam" id="PF00908">
    <property type="entry name" value="dTDP_sugar_isom"/>
    <property type="match status" value="1"/>
</dbReference>
<dbReference type="STRING" id="1560201.NG42_04210"/>
<reference evidence="10 11" key="1">
    <citation type="journal article" date="2015" name="Int. J. Syst. Evol. Microbiol.">
        <title>Erwinia iniecta sp. nov., isolated from Russian wheat aphids (Diuraphis noxia).</title>
        <authorList>
            <person name="Campillo T."/>
            <person name="Luna E."/>
            <person name="Portier P."/>
            <person name="Fischer-Le Saux M."/>
            <person name="Lapitan N."/>
            <person name="Tisserat N.A."/>
            <person name="Leach J.E."/>
        </authorList>
    </citation>
    <scope>NUCLEOTIDE SEQUENCE [LARGE SCALE GENOMIC DNA]</scope>
    <source>
        <strain evidence="8 11">B120</strain>
        <strain evidence="9 10">B149</strain>
    </source>
</reference>
<evidence type="ECO:0000313" key="10">
    <source>
        <dbReference type="Proteomes" id="UP000036851"/>
    </source>
</evidence>
<dbReference type="EMBL" id="JRXE01000004">
    <property type="protein sequence ID" value="KOC91960.1"/>
    <property type="molecule type" value="Genomic_DNA"/>
</dbReference>
<evidence type="ECO:0000256" key="3">
    <source>
        <dbReference type="ARBA" id="ARBA00012098"/>
    </source>
</evidence>
<dbReference type="OrthoDB" id="7021218at2"/>
<dbReference type="InterPro" id="IPR000888">
    <property type="entry name" value="RmlC-like"/>
</dbReference>
<accession>A0A0L7THQ7</accession>
<proteinExistence type="predicted"/>
<evidence type="ECO:0000313" key="9">
    <source>
        <dbReference type="EMBL" id="KOC94918.1"/>
    </source>
</evidence>
<dbReference type="GO" id="GO:0005829">
    <property type="term" value="C:cytosol"/>
    <property type="evidence" value="ECO:0007669"/>
    <property type="project" value="TreeGrafter"/>
</dbReference>
<dbReference type="EMBL" id="JRXF01000002">
    <property type="protein sequence ID" value="KOC94918.1"/>
    <property type="molecule type" value="Genomic_DNA"/>
</dbReference>
<name>A0A0L7THQ7_9GAMM</name>
<dbReference type="AlphaFoldDB" id="A0A0L7THQ7"/>